<reference evidence="1 2" key="1">
    <citation type="journal article" date="2015" name="Nature">
        <title>rRNA introns, odd ribosomes, and small enigmatic genomes across a large radiation of phyla.</title>
        <authorList>
            <person name="Brown C.T."/>
            <person name="Hug L.A."/>
            <person name="Thomas B.C."/>
            <person name="Sharon I."/>
            <person name="Castelle C.J."/>
            <person name="Singh A."/>
            <person name="Wilkins M.J."/>
            <person name="Williams K.H."/>
            <person name="Banfield J.F."/>
        </authorList>
    </citation>
    <scope>NUCLEOTIDE SEQUENCE [LARGE SCALE GENOMIC DNA]</scope>
</reference>
<comment type="caution">
    <text evidence="1">The sequence shown here is derived from an EMBL/GenBank/DDBJ whole genome shotgun (WGS) entry which is preliminary data.</text>
</comment>
<dbReference type="AlphaFoldDB" id="A0A0G0TZ04"/>
<evidence type="ECO:0000313" key="1">
    <source>
        <dbReference type="EMBL" id="KKR43177.1"/>
    </source>
</evidence>
<organism evidence="1 2">
    <name type="scientific">Candidatus Nomurabacteria bacterium GW2011_GWF2_40_12</name>
    <dbReference type="NCBI Taxonomy" id="1618776"/>
    <lineage>
        <taxon>Bacteria</taxon>
        <taxon>Candidatus Nomuraibacteriota</taxon>
    </lineage>
</organism>
<evidence type="ECO:0000313" key="2">
    <source>
        <dbReference type="Proteomes" id="UP000034301"/>
    </source>
</evidence>
<gene>
    <name evidence="1" type="ORF">UT78_C0007G0030</name>
</gene>
<dbReference type="Proteomes" id="UP000034301">
    <property type="component" value="Unassembled WGS sequence"/>
</dbReference>
<accession>A0A0G0TZ04</accession>
<dbReference type="EMBL" id="LBYC01000007">
    <property type="protein sequence ID" value="KKR43177.1"/>
    <property type="molecule type" value="Genomic_DNA"/>
</dbReference>
<protein>
    <submittedName>
        <fullName evidence="1">Uncharacterized protein</fullName>
    </submittedName>
</protein>
<proteinExistence type="predicted"/>
<name>A0A0G0TZ04_9BACT</name>
<sequence>MIEIKDLLIRFQNILLSEGGKKDIVRKVISEVIKTEISSEDIEIKNNIIYLNIKPIYKNEIFLRREQIFSKLEESLGKKAPQDIR</sequence>